<evidence type="ECO:0000256" key="9">
    <source>
        <dbReference type="ARBA" id="ARBA00023150"/>
    </source>
</evidence>
<dbReference type="InterPro" id="IPR005111">
    <property type="entry name" value="MoeA_C_domain_IV"/>
</dbReference>
<sequence length="408" mass="43266">MALTSVSELQTLIHEHITRTPRLPEIEHIPVAQSIGRVLAEDMVSALNIPATDISAMDGYALPSDAAAGSCWQIVGESAAGKPFAGDLPKDGCIRIMTGAVVPPGSTCVVLQENTKTEGNAIILTQDVAVGANIRYGGEEVATGDTVLTAGRILRPADVMLLAAIGIGQVPVYRKIKVAVLSTGDELNEPGTPATDNGQVYDSNRHTLMARLAAMPVEVLDLGQAADDLESVLHTLNEASCMADVVITSGGVSVGDYDYMREAVNRLGAIHHYKVAIKPGKPFVFGQMLKTWYFGLPGNPVSGYVGFDLFLKAALWQLCGAQDIPQPFRLQAVLSQQVKKSPGRMDIQRAVLTQTADGTWEASPAGEQDSHRVWGVSRANGYIILPAEAGNLPAGATVTVQPFTEAFL</sequence>
<dbReference type="PANTHER" id="PTHR10192">
    <property type="entry name" value="MOLYBDOPTERIN BIOSYNTHESIS PROTEIN"/>
    <property type="match status" value="1"/>
</dbReference>
<evidence type="ECO:0000259" key="12">
    <source>
        <dbReference type="SMART" id="SM00852"/>
    </source>
</evidence>
<evidence type="ECO:0000256" key="6">
    <source>
        <dbReference type="ARBA" id="ARBA00022679"/>
    </source>
</evidence>
<evidence type="ECO:0000256" key="10">
    <source>
        <dbReference type="ARBA" id="ARBA00047317"/>
    </source>
</evidence>
<organism evidence="13 15">
    <name type="scientific">Morococcus cerebrosus</name>
    <dbReference type="NCBI Taxonomy" id="1056807"/>
    <lineage>
        <taxon>Bacteria</taxon>
        <taxon>Pseudomonadati</taxon>
        <taxon>Pseudomonadota</taxon>
        <taxon>Betaproteobacteria</taxon>
        <taxon>Neisseriales</taxon>
        <taxon>Neisseriaceae</taxon>
        <taxon>Morococcus</taxon>
    </lineage>
</organism>
<dbReference type="SUPFAM" id="SSF53218">
    <property type="entry name" value="Molybdenum cofactor biosynthesis proteins"/>
    <property type="match status" value="1"/>
</dbReference>
<keyword evidence="7 11" id="KW-0479">Metal-binding</keyword>
<keyword evidence="6 11" id="KW-0808">Transferase</keyword>
<reference evidence="14 16" key="2">
    <citation type="submission" date="2022-03" db="EMBL/GenBank/DDBJ databases">
        <title>Genome sequencing of Morococcus cerebrosus.</title>
        <authorList>
            <person name="Baek M.-G."/>
            <person name="Yi H."/>
        </authorList>
    </citation>
    <scope>NUCLEOTIDE SEQUENCE [LARGE SCALE GENOMIC DNA]</scope>
    <source>
        <strain evidence="14 16">CIP 81.93</strain>
    </source>
</reference>
<evidence type="ECO:0000313" key="13">
    <source>
        <dbReference type="EMBL" id="KIC09203.1"/>
    </source>
</evidence>
<comment type="similarity">
    <text evidence="4 11">Belongs to the MoeA family.</text>
</comment>
<dbReference type="PROSITE" id="PS01079">
    <property type="entry name" value="MOCF_BIOSYNTHESIS_2"/>
    <property type="match status" value="1"/>
</dbReference>
<dbReference type="CDD" id="cd00887">
    <property type="entry name" value="MoeA"/>
    <property type="match status" value="1"/>
</dbReference>
<evidence type="ECO:0000256" key="11">
    <source>
        <dbReference type="RuleBase" id="RU365090"/>
    </source>
</evidence>
<dbReference type="InterPro" id="IPR001453">
    <property type="entry name" value="MoaB/Mog_dom"/>
</dbReference>
<dbReference type="Pfam" id="PF00994">
    <property type="entry name" value="MoCF_biosynth"/>
    <property type="match status" value="1"/>
</dbReference>
<dbReference type="UniPathway" id="UPA00344"/>
<evidence type="ECO:0000256" key="8">
    <source>
        <dbReference type="ARBA" id="ARBA00022842"/>
    </source>
</evidence>
<evidence type="ECO:0000256" key="3">
    <source>
        <dbReference type="ARBA" id="ARBA00005046"/>
    </source>
</evidence>
<dbReference type="InterPro" id="IPR008284">
    <property type="entry name" value="MoCF_biosynth_CS"/>
</dbReference>
<dbReference type="RefSeq" id="WP_039406803.1">
    <property type="nucleotide sequence ID" value="NZ_CP094242.1"/>
</dbReference>
<gene>
    <name evidence="13" type="ORF">MCC93_10180</name>
    <name evidence="14" type="ORF">MON37_01755</name>
</gene>
<reference evidence="13 15" key="1">
    <citation type="submission" date="2014-12" db="EMBL/GenBank/DDBJ databases">
        <title>Genome sequence of Morococcus cerebrosus.</title>
        <authorList>
            <person name="Shin S.-K."/>
            <person name="Yi H."/>
        </authorList>
    </citation>
    <scope>NUCLEOTIDE SEQUENCE [LARGE SCALE GENOMIC DNA]</scope>
    <source>
        <strain evidence="13 15">CIP 81.93</strain>
    </source>
</reference>
<dbReference type="Gene3D" id="2.170.190.11">
    <property type="entry name" value="Molybdopterin biosynthesis moea protein, domain 3"/>
    <property type="match status" value="1"/>
</dbReference>
<evidence type="ECO:0000256" key="7">
    <source>
        <dbReference type="ARBA" id="ARBA00022723"/>
    </source>
</evidence>
<dbReference type="Gene3D" id="3.90.105.10">
    <property type="entry name" value="Molybdopterin biosynthesis moea protein, domain 2"/>
    <property type="match status" value="1"/>
</dbReference>
<dbReference type="GO" id="GO:0006777">
    <property type="term" value="P:Mo-molybdopterin cofactor biosynthetic process"/>
    <property type="evidence" value="ECO:0007669"/>
    <property type="project" value="UniProtKB-UniRule"/>
</dbReference>
<dbReference type="GO" id="GO:0046872">
    <property type="term" value="F:metal ion binding"/>
    <property type="evidence" value="ECO:0007669"/>
    <property type="project" value="UniProtKB-UniRule"/>
</dbReference>
<dbReference type="Pfam" id="PF03454">
    <property type="entry name" value="MoeA_C"/>
    <property type="match status" value="1"/>
</dbReference>
<comment type="cofactor">
    <cofactor evidence="1 11">
        <name>Mg(2+)</name>
        <dbReference type="ChEBI" id="CHEBI:18420"/>
    </cofactor>
</comment>
<evidence type="ECO:0000256" key="4">
    <source>
        <dbReference type="ARBA" id="ARBA00010763"/>
    </source>
</evidence>
<evidence type="ECO:0000256" key="1">
    <source>
        <dbReference type="ARBA" id="ARBA00001946"/>
    </source>
</evidence>
<name>A0A0C1EKE8_9NEIS</name>
<dbReference type="EMBL" id="CP094242">
    <property type="protein sequence ID" value="UNV87694.1"/>
    <property type="molecule type" value="Genomic_DNA"/>
</dbReference>
<dbReference type="InterPro" id="IPR036688">
    <property type="entry name" value="MoeA_C_domain_IV_sf"/>
</dbReference>
<comment type="pathway">
    <text evidence="3 11">Cofactor biosynthesis; molybdopterin biosynthesis.</text>
</comment>
<dbReference type="InterPro" id="IPR036425">
    <property type="entry name" value="MoaB/Mog-like_dom_sf"/>
</dbReference>
<dbReference type="NCBIfam" id="TIGR00177">
    <property type="entry name" value="molyb_syn"/>
    <property type="match status" value="1"/>
</dbReference>
<dbReference type="InterPro" id="IPR036135">
    <property type="entry name" value="MoeA_linker/N_sf"/>
</dbReference>
<dbReference type="AlphaFoldDB" id="A0A0C1EKE8"/>
<dbReference type="GO" id="GO:0061599">
    <property type="term" value="F:molybdopterin molybdotransferase activity"/>
    <property type="evidence" value="ECO:0007669"/>
    <property type="project" value="UniProtKB-UniRule"/>
</dbReference>
<evidence type="ECO:0000313" key="16">
    <source>
        <dbReference type="Proteomes" id="UP000829504"/>
    </source>
</evidence>
<evidence type="ECO:0000256" key="2">
    <source>
        <dbReference type="ARBA" id="ARBA00002901"/>
    </source>
</evidence>
<dbReference type="SMART" id="SM00852">
    <property type="entry name" value="MoCF_biosynth"/>
    <property type="match status" value="1"/>
</dbReference>
<evidence type="ECO:0000313" key="14">
    <source>
        <dbReference type="EMBL" id="UNV87694.1"/>
    </source>
</evidence>
<accession>A0A0C1EKE8</accession>
<comment type="catalytic activity">
    <reaction evidence="10">
        <text>adenylyl-molybdopterin + molybdate = Mo-molybdopterin + AMP + H(+)</text>
        <dbReference type="Rhea" id="RHEA:35047"/>
        <dbReference type="ChEBI" id="CHEBI:15378"/>
        <dbReference type="ChEBI" id="CHEBI:36264"/>
        <dbReference type="ChEBI" id="CHEBI:62727"/>
        <dbReference type="ChEBI" id="CHEBI:71302"/>
        <dbReference type="ChEBI" id="CHEBI:456215"/>
        <dbReference type="EC" id="2.10.1.1"/>
    </reaction>
</comment>
<proteinExistence type="inferred from homology"/>
<keyword evidence="9 11" id="KW-0501">Molybdenum cofactor biosynthesis</keyword>
<dbReference type="Proteomes" id="UP000031390">
    <property type="component" value="Unassembled WGS sequence"/>
</dbReference>
<feature type="domain" description="MoaB/Mog" evidence="12">
    <location>
        <begin position="179"/>
        <end position="317"/>
    </location>
</feature>
<dbReference type="EMBL" id="JUFZ01000039">
    <property type="protein sequence ID" value="KIC09203.1"/>
    <property type="molecule type" value="Genomic_DNA"/>
</dbReference>
<dbReference type="Proteomes" id="UP000829504">
    <property type="component" value="Chromosome"/>
</dbReference>
<dbReference type="EC" id="2.10.1.1" evidence="11"/>
<dbReference type="Pfam" id="PF03453">
    <property type="entry name" value="MoeA_N"/>
    <property type="match status" value="1"/>
</dbReference>
<dbReference type="SUPFAM" id="SSF63882">
    <property type="entry name" value="MoeA N-terminal region -like"/>
    <property type="match status" value="1"/>
</dbReference>
<keyword evidence="8 11" id="KW-0460">Magnesium</keyword>
<dbReference type="GO" id="GO:0005829">
    <property type="term" value="C:cytosol"/>
    <property type="evidence" value="ECO:0007669"/>
    <property type="project" value="TreeGrafter"/>
</dbReference>
<dbReference type="Gene3D" id="2.40.340.10">
    <property type="entry name" value="MoeA, C-terminal, domain IV"/>
    <property type="match status" value="1"/>
</dbReference>
<dbReference type="SUPFAM" id="SSF63867">
    <property type="entry name" value="MoeA C-terminal domain-like"/>
    <property type="match status" value="1"/>
</dbReference>
<dbReference type="NCBIfam" id="NF045515">
    <property type="entry name" value="Glp_gephyrin"/>
    <property type="match status" value="1"/>
</dbReference>
<dbReference type="InterPro" id="IPR038987">
    <property type="entry name" value="MoeA-like"/>
</dbReference>
<evidence type="ECO:0000256" key="5">
    <source>
        <dbReference type="ARBA" id="ARBA00022505"/>
    </source>
</evidence>
<comment type="function">
    <text evidence="2 11">Catalyzes the insertion of molybdate into adenylated molybdopterin with the concomitant release of AMP.</text>
</comment>
<dbReference type="InterPro" id="IPR005110">
    <property type="entry name" value="MoeA_linker/N"/>
</dbReference>
<dbReference type="Gene3D" id="3.40.980.10">
    <property type="entry name" value="MoaB/Mog-like domain"/>
    <property type="match status" value="1"/>
</dbReference>
<dbReference type="FunFam" id="3.40.980.10:FF:000004">
    <property type="entry name" value="Molybdopterin molybdenumtransferase"/>
    <property type="match status" value="1"/>
</dbReference>
<protein>
    <recommendedName>
        <fullName evidence="11">Molybdopterin molybdenumtransferase</fullName>
        <ecNumber evidence="11">2.10.1.1</ecNumber>
    </recommendedName>
</protein>
<keyword evidence="16" id="KW-1185">Reference proteome</keyword>
<evidence type="ECO:0000313" key="15">
    <source>
        <dbReference type="Proteomes" id="UP000031390"/>
    </source>
</evidence>
<dbReference type="PATRIC" id="fig|1056807.3.peg.983"/>
<dbReference type="PANTHER" id="PTHR10192:SF5">
    <property type="entry name" value="GEPHYRIN"/>
    <property type="match status" value="1"/>
</dbReference>
<keyword evidence="5 11" id="KW-0500">Molybdenum</keyword>